<dbReference type="SMART" id="SM00332">
    <property type="entry name" value="PP2Cc"/>
    <property type="match status" value="1"/>
</dbReference>
<dbReference type="PROSITE" id="PS51746">
    <property type="entry name" value="PPM_2"/>
    <property type="match status" value="1"/>
</dbReference>
<dbReference type="GO" id="GO:0004722">
    <property type="term" value="F:protein serine/threonine phosphatase activity"/>
    <property type="evidence" value="ECO:0007669"/>
    <property type="project" value="InterPro"/>
</dbReference>
<evidence type="ECO:0000313" key="7">
    <source>
        <dbReference type="EMBL" id="CAD7394001.1"/>
    </source>
</evidence>
<comment type="similarity">
    <text evidence="4">Belongs to the PP2C family.</text>
</comment>
<dbReference type="InterPro" id="IPR015655">
    <property type="entry name" value="PP2C"/>
</dbReference>
<keyword evidence="2 4" id="KW-0378">Hydrolase</keyword>
<dbReference type="PROSITE" id="PS01032">
    <property type="entry name" value="PPM_1"/>
    <property type="match status" value="1"/>
</dbReference>
<sequence>MACVDKASEGPGTRKKAAKNDRLKTATEILDVLESGDLSELEELLSDEESDNFDVTLPRRVGDPNPDPSEELYELQEENIDEDENDDDGFPFETQLDLPNEHIRNKQDVNVNGVVAMISSESEGSEYPVKFETIDLAIVASLRKNEKHCPSSLITPLTKIVLDEVKTACKKQPAKCGFQKLSNLYQPLKLMQVVTRKVNEVCLRYLDDGQVSTLPPPELERPISACAIKNTRRRMEDRHVIIEDFHTLFNIQDDSPASYYAVFDGHAGTDAAVYSVCHLHQFLAESPFYPTDPVQAFKEAFLKTNFHFLEKSNSENLHSGTTALCALLRPQERKVYVAWLGDSQALLDERHRIEEMGGCVWFWGTWRVNGQLAVSRAIGVKVLVVGTSMTGLSGSLWFVSKLEMGHSNLRILKSTES</sequence>
<dbReference type="AlphaFoldDB" id="A0A7R9CDE6"/>
<dbReference type="Pfam" id="PF00481">
    <property type="entry name" value="PP2C"/>
    <property type="match status" value="2"/>
</dbReference>
<dbReference type="GO" id="GO:0046872">
    <property type="term" value="F:metal ion binding"/>
    <property type="evidence" value="ECO:0007669"/>
    <property type="project" value="UniProtKB-KW"/>
</dbReference>
<evidence type="ECO:0000256" key="4">
    <source>
        <dbReference type="RuleBase" id="RU003465"/>
    </source>
</evidence>
<dbReference type="InterPro" id="IPR036457">
    <property type="entry name" value="PPM-type-like_dom_sf"/>
</dbReference>
<dbReference type="CDD" id="cd00143">
    <property type="entry name" value="PP2Cc"/>
    <property type="match status" value="1"/>
</dbReference>
<name>A0A7R9CDE6_TIMCR</name>
<accession>A0A7R9CDE6</accession>
<feature type="region of interest" description="Disordered" evidence="5">
    <location>
        <begin position="45"/>
        <end position="70"/>
    </location>
</feature>
<protein>
    <recommendedName>
        <fullName evidence="6">PPM-type phosphatase domain-containing protein</fullName>
    </recommendedName>
</protein>
<dbReference type="SUPFAM" id="SSF81606">
    <property type="entry name" value="PP2C-like"/>
    <property type="match status" value="1"/>
</dbReference>
<reference evidence="7" key="1">
    <citation type="submission" date="2020-11" db="EMBL/GenBank/DDBJ databases">
        <authorList>
            <person name="Tran Van P."/>
        </authorList>
    </citation>
    <scope>NUCLEOTIDE SEQUENCE</scope>
</reference>
<dbReference type="PANTHER" id="PTHR13832">
    <property type="entry name" value="PROTEIN PHOSPHATASE 2C"/>
    <property type="match status" value="1"/>
</dbReference>
<gene>
    <name evidence="7" type="ORF">TCEB3V08_LOCUS1951</name>
</gene>
<feature type="domain" description="PPM-type phosphatase" evidence="6">
    <location>
        <begin position="222"/>
        <end position="417"/>
    </location>
</feature>
<evidence type="ECO:0000256" key="5">
    <source>
        <dbReference type="SAM" id="MobiDB-lite"/>
    </source>
</evidence>
<keyword evidence="3 4" id="KW-0904">Protein phosphatase</keyword>
<dbReference type="InterPro" id="IPR001932">
    <property type="entry name" value="PPM-type_phosphatase-like_dom"/>
</dbReference>
<organism evidence="7">
    <name type="scientific">Timema cristinae</name>
    <name type="common">Walking stick</name>
    <dbReference type="NCBI Taxonomy" id="61476"/>
    <lineage>
        <taxon>Eukaryota</taxon>
        <taxon>Metazoa</taxon>
        <taxon>Ecdysozoa</taxon>
        <taxon>Arthropoda</taxon>
        <taxon>Hexapoda</taxon>
        <taxon>Insecta</taxon>
        <taxon>Pterygota</taxon>
        <taxon>Neoptera</taxon>
        <taxon>Polyneoptera</taxon>
        <taxon>Phasmatodea</taxon>
        <taxon>Timematodea</taxon>
        <taxon>Timematoidea</taxon>
        <taxon>Timematidae</taxon>
        <taxon>Timema</taxon>
    </lineage>
</organism>
<evidence type="ECO:0000259" key="6">
    <source>
        <dbReference type="PROSITE" id="PS51746"/>
    </source>
</evidence>
<dbReference type="EMBL" id="OC316850">
    <property type="protein sequence ID" value="CAD7394001.1"/>
    <property type="molecule type" value="Genomic_DNA"/>
</dbReference>
<evidence type="ECO:0000256" key="3">
    <source>
        <dbReference type="ARBA" id="ARBA00022912"/>
    </source>
</evidence>
<evidence type="ECO:0000256" key="2">
    <source>
        <dbReference type="ARBA" id="ARBA00022801"/>
    </source>
</evidence>
<dbReference type="InterPro" id="IPR000222">
    <property type="entry name" value="PP2C_BS"/>
</dbReference>
<dbReference type="PANTHER" id="PTHR13832:SF818">
    <property type="entry name" value="SD03870P"/>
    <property type="match status" value="1"/>
</dbReference>
<dbReference type="Gene3D" id="3.60.40.10">
    <property type="entry name" value="PPM-type phosphatase domain"/>
    <property type="match status" value="2"/>
</dbReference>
<proteinExistence type="inferred from homology"/>
<keyword evidence="1" id="KW-0479">Metal-binding</keyword>
<evidence type="ECO:0000256" key="1">
    <source>
        <dbReference type="ARBA" id="ARBA00022723"/>
    </source>
</evidence>